<dbReference type="EMBL" id="SRLO01002350">
    <property type="protein sequence ID" value="TNN33127.1"/>
    <property type="molecule type" value="Genomic_DNA"/>
</dbReference>
<protein>
    <submittedName>
        <fullName evidence="1">Uncharacterized protein</fullName>
    </submittedName>
</protein>
<keyword evidence="2" id="KW-1185">Reference proteome</keyword>
<reference evidence="1 2" key="1">
    <citation type="submission" date="2019-03" db="EMBL/GenBank/DDBJ databases">
        <title>First draft genome of Liparis tanakae, snailfish: a comprehensive survey of snailfish specific genes.</title>
        <authorList>
            <person name="Kim W."/>
            <person name="Song I."/>
            <person name="Jeong J.-H."/>
            <person name="Kim D."/>
            <person name="Kim S."/>
            <person name="Ryu S."/>
            <person name="Song J.Y."/>
            <person name="Lee S.K."/>
        </authorList>
    </citation>
    <scope>NUCLEOTIDE SEQUENCE [LARGE SCALE GENOMIC DNA]</scope>
    <source>
        <tissue evidence="1">Muscle</tissue>
    </source>
</reference>
<evidence type="ECO:0000313" key="2">
    <source>
        <dbReference type="Proteomes" id="UP000314294"/>
    </source>
</evidence>
<accession>A0A4Z2EW53</accession>
<sequence length="97" mass="10756">MASRSCYLEIERRRFLLLTEVCQVDFTMSQSNESHSPREPRAGRNYGALVLRDSTKTTKAEARRGILWEDAAGGGCVVLYMFSTNGGSLCVCVCLSK</sequence>
<evidence type="ECO:0000313" key="1">
    <source>
        <dbReference type="EMBL" id="TNN33127.1"/>
    </source>
</evidence>
<name>A0A4Z2EW53_9TELE</name>
<comment type="caution">
    <text evidence="1">The sequence shown here is derived from an EMBL/GenBank/DDBJ whole genome shotgun (WGS) entry which is preliminary data.</text>
</comment>
<proteinExistence type="predicted"/>
<dbReference type="AlphaFoldDB" id="A0A4Z2EW53"/>
<gene>
    <name evidence="1" type="ORF">EYF80_056708</name>
</gene>
<organism evidence="1 2">
    <name type="scientific">Liparis tanakae</name>
    <name type="common">Tanaka's snailfish</name>
    <dbReference type="NCBI Taxonomy" id="230148"/>
    <lineage>
        <taxon>Eukaryota</taxon>
        <taxon>Metazoa</taxon>
        <taxon>Chordata</taxon>
        <taxon>Craniata</taxon>
        <taxon>Vertebrata</taxon>
        <taxon>Euteleostomi</taxon>
        <taxon>Actinopterygii</taxon>
        <taxon>Neopterygii</taxon>
        <taxon>Teleostei</taxon>
        <taxon>Neoteleostei</taxon>
        <taxon>Acanthomorphata</taxon>
        <taxon>Eupercaria</taxon>
        <taxon>Perciformes</taxon>
        <taxon>Cottioidei</taxon>
        <taxon>Cottales</taxon>
        <taxon>Liparidae</taxon>
        <taxon>Liparis</taxon>
    </lineage>
</organism>
<dbReference type="Proteomes" id="UP000314294">
    <property type="component" value="Unassembled WGS sequence"/>
</dbReference>